<dbReference type="Proteomes" id="UP000809587">
    <property type="component" value="Unassembled WGS sequence"/>
</dbReference>
<evidence type="ECO:0000256" key="1">
    <source>
        <dbReference type="ARBA" id="ARBA00004876"/>
    </source>
</evidence>
<protein>
    <recommendedName>
        <fullName evidence="3">serine O-acetyltransferase</fullName>
        <ecNumber evidence="3">2.3.1.30</ecNumber>
    </recommendedName>
</protein>
<comment type="catalytic activity">
    <reaction evidence="9">
        <text>L-serine + acetyl-CoA = O-acetyl-L-serine + CoA</text>
        <dbReference type="Rhea" id="RHEA:24560"/>
        <dbReference type="ChEBI" id="CHEBI:33384"/>
        <dbReference type="ChEBI" id="CHEBI:57287"/>
        <dbReference type="ChEBI" id="CHEBI:57288"/>
        <dbReference type="ChEBI" id="CHEBI:58340"/>
        <dbReference type="EC" id="2.3.1.30"/>
    </reaction>
</comment>
<dbReference type="Gene3D" id="2.160.10.10">
    <property type="entry name" value="Hexapeptide repeat proteins"/>
    <property type="match status" value="1"/>
</dbReference>
<proteinExistence type="inferred from homology"/>
<evidence type="ECO:0000256" key="9">
    <source>
        <dbReference type="ARBA" id="ARBA00049486"/>
    </source>
</evidence>
<evidence type="ECO:0000256" key="2">
    <source>
        <dbReference type="ARBA" id="ARBA00007274"/>
    </source>
</evidence>
<keyword evidence="4" id="KW-0028">Amino-acid biosynthesis</keyword>
<dbReference type="InterPro" id="IPR042122">
    <property type="entry name" value="Ser_AcTrfase_N_sf"/>
</dbReference>
<evidence type="ECO:0000256" key="6">
    <source>
        <dbReference type="ARBA" id="ARBA00022737"/>
    </source>
</evidence>
<gene>
    <name evidence="11" type="ORF">JQN84_29420</name>
</gene>
<dbReference type="SUPFAM" id="SSF51161">
    <property type="entry name" value="Trimeric LpxA-like enzymes"/>
    <property type="match status" value="1"/>
</dbReference>
<sequence>MCGYTWDPAADELIDLVDGDLLALTTRDPATHGSWREALGSYRSFHAVLAYRLAHHVLTTARHRGACNQHAYLLARRISEQAKVETGVELHPAARIGPRFVVDHGSGTVVGEGVVIGSDCYLLQCVVLGSLKIADNLPHRRHPTLGDRVEVGAYARILGPLTIGDDTIIGSHALVRDDVPPQSRVSVLNAYQVTAGRTDLAITGVEAVSQDRFRVYGEGLHDPALRVEPEFAAGDGELPVAIVGRGGDHLLLQVPGMAVNRRAPVRLNGRDGGSVGLVLPNVWPTEPGPASAPRTGTDQ</sequence>
<keyword evidence="5" id="KW-0808">Transferase</keyword>
<keyword evidence="7" id="KW-0198">Cysteine biosynthesis</keyword>
<evidence type="ECO:0000256" key="8">
    <source>
        <dbReference type="ARBA" id="ARBA00023315"/>
    </source>
</evidence>
<evidence type="ECO:0000256" key="10">
    <source>
        <dbReference type="SAM" id="MobiDB-lite"/>
    </source>
</evidence>
<evidence type="ECO:0000256" key="7">
    <source>
        <dbReference type="ARBA" id="ARBA00023192"/>
    </source>
</evidence>
<keyword evidence="6" id="KW-0677">Repeat</keyword>
<evidence type="ECO:0000256" key="5">
    <source>
        <dbReference type="ARBA" id="ARBA00022679"/>
    </source>
</evidence>
<dbReference type="Pfam" id="PF00132">
    <property type="entry name" value="Hexapep"/>
    <property type="match status" value="1"/>
</dbReference>
<dbReference type="Gene3D" id="1.10.3130.10">
    <property type="entry name" value="serine acetyltransferase, domain 1"/>
    <property type="match status" value="1"/>
</dbReference>
<keyword evidence="12" id="KW-1185">Reference proteome</keyword>
<comment type="caution">
    <text evidence="11">The sequence shown here is derived from an EMBL/GenBank/DDBJ whole genome shotgun (WGS) entry which is preliminary data.</text>
</comment>
<dbReference type="EMBL" id="JAFEUO010000011">
    <property type="protein sequence ID" value="MBM7086658.1"/>
    <property type="molecule type" value="Genomic_DNA"/>
</dbReference>
<dbReference type="InterPro" id="IPR045304">
    <property type="entry name" value="LbH_SAT"/>
</dbReference>
<dbReference type="InterPro" id="IPR011004">
    <property type="entry name" value="Trimer_LpxA-like_sf"/>
</dbReference>
<evidence type="ECO:0000313" key="12">
    <source>
        <dbReference type="Proteomes" id="UP000809587"/>
    </source>
</evidence>
<dbReference type="PANTHER" id="PTHR42811">
    <property type="entry name" value="SERINE ACETYLTRANSFERASE"/>
    <property type="match status" value="1"/>
</dbReference>
<evidence type="ECO:0000256" key="3">
    <source>
        <dbReference type="ARBA" id="ARBA00013266"/>
    </source>
</evidence>
<dbReference type="InterPro" id="IPR001451">
    <property type="entry name" value="Hexapep"/>
</dbReference>
<comment type="similarity">
    <text evidence="2">Belongs to the transferase hexapeptide repeat family.</text>
</comment>
<feature type="region of interest" description="Disordered" evidence="10">
    <location>
        <begin position="278"/>
        <end position="299"/>
    </location>
</feature>
<keyword evidence="8" id="KW-0012">Acyltransferase</keyword>
<name>A0ABS2JLF5_9ACTN</name>
<dbReference type="CDD" id="cd03354">
    <property type="entry name" value="LbH_SAT"/>
    <property type="match status" value="1"/>
</dbReference>
<evidence type="ECO:0000313" key="11">
    <source>
        <dbReference type="EMBL" id="MBM7086658.1"/>
    </source>
</evidence>
<organism evidence="11 12">
    <name type="scientific">Micromonospora humidisoli</name>
    <dbReference type="NCBI Taxonomy" id="2807622"/>
    <lineage>
        <taxon>Bacteria</taxon>
        <taxon>Bacillati</taxon>
        <taxon>Actinomycetota</taxon>
        <taxon>Actinomycetes</taxon>
        <taxon>Micromonosporales</taxon>
        <taxon>Micromonosporaceae</taxon>
        <taxon>Micromonospora</taxon>
    </lineage>
</organism>
<dbReference type="InterPro" id="IPR018357">
    <property type="entry name" value="Hexapep_transf_CS"/>
</dbReference>
<dbReference type="EC" id="2.3.1.30" evidence="3"/>
<accession>A0ABS2JLF5</accession>
<evidence type="ECO:0000256" key="4">
    <source>
        <dbReference type="ARBA" id="ARBA00022605"/>
    </source>
</evidence>
<dbReference type="PROSITE" id="PS00101">
    <property type="entry name" value="HEXAPEP_TRANSFERASES"/>
    <property type="match status" value="1"/>
</dbReference>
<comment type="pathway">
    <text evidence="1">Amino-acid biosynthesis; L-cysteine biosynthesis; L-cysteine from L-serine: step 1/2.</text>
</comment>
<reference evidence="11 12" key="1">
    <citation type="submission" date="2021-02" db="EMBL/GenBank/DDBJ databases">
        <authorList>
            <person name="Lee D.-H."/>
        </authorList>
    </citation>
    <scope>NUCLEOTIDE SEQUENCE [LARGE SCALE GENOMIC DNA]</scope>
    <source>
        <strain evidence="11 12">MMS20-R2-29</strain>
    </source>
</reference>